<evidence type="ECO:0000313" key="4">
    <source>
        <dbReference type="EMBL" id="QFZ84273.1"/>
    </source>
</evidence>
<organism evidence="4 5">
    <name type="scientific">Variovorax paradoxus</name>
    <dbReference type="NCBI Taxonomy" id="34073"/>
    <lineage>
        <taxon>Bacteria</taxon>
        <taxon>Pseudomonadati</taxon>
        <taxon>Pseudomonadota</taxon>
        <taxon>Betaproteobacteria</taxon>
        <taxon>Burkholderiales</taxon>
        <taxon>Comamonadaceae</taxon>
        <taxon>Variovorax</taxon>
    </lineage>
</organism>
<keyword evidence="2" id="KW-0067">ATP-binding</keyword>
<gene>
    <name evidence="4" type="ORF">GFK26_16660</name>
</gene>
<dbReference type="EMBL" id="CP045644">
    <property type="protein sequence ID" value="QFZ84273.1"/>
    <property type="molecule type" value="Genomic_DNA"/>
</dbReference>
<dbReference type="Pfam" id="PF02661">
    <property type="entry name" value="Fic"/>
    <property type="match status" value="1"/>
</dbReference>
<dbReference type="InterPro" id="IPR040198">
    <property type="entry name" value="Fido_containing"/>
</dbReference>
<keyword evidence="2" id="KW-0547">Nucleotide-binding</keyword>
<dbReference type="InterPro" id="IPR025230">
    <property type="entry name" value="DUF4172"/>
</dbReference>
<evidence type="ECO:0000256" key="1">
    <source>
        <dbReference type="PIRSR" id="PIRSR640198-1"/>
    </source>
</evidence>
<dbReference type="SUPFAM" id="SSF140931">
    <property type="entry name" value="Fic-like"/>
    <property type="match status" value="1"/>
</dbReference>
<feature type="binding site" evidence="2">
    <location>
        <begin position="255"/>
        <end position="256"/>
    </location>
    <ligand>
        <name>ATP</name>
        <dbReference type="ChEBI" id="CHEBI:30616"/>
    </ligand>
</feature>
<dbReference type="Gene3D" id="1.10.10.10">
    <property type="entry name" value="Winged helix-like DNA-binding domain superfamily/Winged helix DNA-binding domain"/>
    <property type="match status" value="1"/>
</dbReference>
<dbReference type="Gene3D" id="1.10.3290.10">
    <property type="entry name" value="Fido-like domain"/>
    <property type="match status" value="1"/>
</dbReference>
<dbReference type="PROSITE" id="PS51459">
    <property type="entry name" value="FIDO"/>
    <property type="match status" value="1"/>
</dbReference>
<name>A0A5Q0M414_VARPD</name>
<dbReference type="InterPro" id="IPR036390">
    <property type="entry name" value="WH_DNA-bd_sf"/>
</dbReference>
<dbReference type="InterPro" id="IPR036388">
    <property type="entry name" value="WH-like_DNA-bd_sf"/>
</dbReference>
<feature type="binding site" evidence="2">
    <location>
        <begin position="217"/>
        <end position="224"/>
    </location>
    <ligand>
        <name>ATP</name>
        <dbReference type="ChEBI" id="CHEBI:30616"/>
    </ligand>
</feature>
<dbReference type="InterPro" id="IPR003812">
    <property type="entry name" value="Fido"/>
</dbReference>
<dbReference type="Pfam" id="PF13776">
    <property type="entry name" value="DUF4172"/>
    <property type="match status" value="1"/>
</dbReference>
<dbReference type="InterPro" id="IPR036597">
    <property type="entry name" value="Fido-like_dom_sf"/>
</dbReference>
<proteinExistence type="predicted"/>
<feature type="domain" description="Fido" evidence="3">
    <location>
        <begin position="120"/>
        <end position="278"/>
    </location>
</feature>
<evidence type="ECO:0000313" key="5">
    <source>
        <dbReference type="Proteomes" id="UP000326780"/>
    </source>
</evidence>
<evidence type="ECO:0000259" key="3">
    <source>
        <dbReference type="PROSITE" id="PS51459"/>
    </source>
</evidence>
<evidence type="ECO:0000256" key="2">
    <source>
        <dbReference type="PIRSR" id="PIRSR640198-2"/>
    </source>
</evidence>
<feature type="active site" evidence="1">
    <location>
        <position position="213"/>
    </location>
</feature>
<dbReference type="GO" id="GO:0005524">
    <property type="term" value="F:ATP binding"/>
    <property type="evidence" value="ECO:0007669"/>
    <property type="project" value="UniProtKB-KW"/>
</dbReference>
<dbReference type="Proteomes" id="UP000326780">
    <property type="component" value="Chromosome"/>
</dbReference>
<accession>A0A5Q0M414</accession>
<reference evidence="4 5" key="1">
    <citation type="submission" date="2019-10" db="EMBL/GenBank/DDBJ databases">
        <title>Complete genome sequence of Variovorax paradoxus 5C-2.</title>
        <authorList>
            <person name="Gogoleva N.E."/>
            <person name="Balkin A.S."/>
        </authorList>
    </citation>
    <scope>NUCLEOTIDE SEQUENCE [LARGE SCALE GENOMIC DNA]</scope>
    <source>
        <strain evidence="4 5">5C-2</strain>
    </source>
</reference>
<dbReference type="SUPFAM" id="SSF46785">
    <property type="entry name" value="Winged helix' DNA-binding domain"/>
    <property type="match status" value="1"/>
</dbReference>
<dbReference type="PANTHER" id="PTHR13504">
    <property type="entry name" value="FIDO DOMAIN-CONTAINING PROTEIN DDB_G0283145"/>
    <property type="match status" value="1"/>
</dbReference>
<dbReference type="AlphaFoldDB" id="A0A5Q0M414"/>
<dbReference type="PANTHER" id="PTHR13504:SF33">
    <property type="entry name" value="FIC FAMILY PROTEIN"/>
    <property type="match status" value="1"/>
</dbReference>
<protein>
    <submittedName>
        <fullName evidence="4">DUF4172 domain-containing protein</fullName>
    </submittedName>
</protein>
<sequence length="388" mass="42696">MRLMATFAPLYIWQQPDWPQLRFDLSEASPALLRARELRGEVNGMARAIGLEGLVGVEQELWTQEAVATAAIEGERLDLAAVRSSVMRRLGTDDAGPTDRHIDGLVEVIHDATTNFDAPLDTDRLCRWQSALFPGGTTGIRRIAVGRYRDHADAMQIVSGLPGKEVVHYTAPPSSAVPREMDAFLAWFAQTRHAGMDGIARAAIAHLWFETIHPFEDGNGRVGRAVADMALAQDTGASTRLFSLSRQLLKDRKGYYDALAVGQSGDADVTPFVQWFAHAFGEACVASSQVILSSLERSRFWARHAQHPLNERQRALLRRLLEAGDGGFLGGLNVEKYLKMVRVSKATATRDLSELVQNGMLYTVGQGKAVRYYLAMPGWTHGVAAEAR</sequence>